<dbReference type="GO" id="GO:0004065">
    <property type="term" value="F:arylsulfatase activity"/>
    <property type="evidence" value="ECO:0007669"/>
    <property type="project" value="TreeGrafter"/>
</dbReference>
<dbReference type="PANTHER" id="PTHR42693:SF33">
    <property type="entry name" value="ARYLSULFATASE"/>
    <property type="match status" value="1"/>
</dbReference>
<name>A0A1F5LUJ7_PENAI</name>
<evidence type="ECO:0008006" key="4">
    <source>
        <dbReference type="Google" id="ProtNLM"/>
    </source>
</evidence>
<comment type="caution">
    <text evidence="2">The sequence shown here is derived from an EMBL/GenBank/DDBJ whole genome shotgun (WGS) entry which is preliminary data.</text>
</comment>
<dbReference type="RefSeq" id="XP_022492264.1">
    <property type="nucleotide sequence ID" value="XM_022627594.1"/>
</dbReference>
<dbReference type="Proteomes" id="UP000177622">
    <property type="component" value="Unassembled WGS sequence"/>
</dbReference>
<organism evidence="2 3">
    <name type="scientific">Penicillium arizonense</name>
    <dbReference type="NCBI Taxonomy" id="1835702"/>
    <lineage>
        <taxon>Eukaryota</taxon>
        <taxon>Fungi</taxon>
        <taxon>Dikarya</taxon>
        <taxon>Ascomycota</taxon>
        <taxon>Pezizomycotina</taxon>
        <taxon>Eurotiomycetes</taxon>
        <taxon>Eurotiomycetidae</taxon>
        <taxon>Eurotiales</taxon>
        <taxon>Aspergillaceae</taxon>
        <taxon>Penicillium</taxon>
    </lineage>
</organism>
<gene>
    <name evidence="2" type="ORF">PENARI_c002G06845</name>
</gene>
<evidence type="ECO:0000256" key="1">
    <source>
        <dbReference type="ARBA" id="ARBA00008779"/>
    </source>
</evidence>
<dbReference type="SUPFAM" id="SSF53649">
    <property type="entry name" value="Alkaline phosphatase-like"/>
    <property type="match status" value="1"/>
</dbReference>
<accession>A0A1F5LUJ7</accession>
<reference evidence="2 3" key="1">
    <citation type="journal article" date="2016" name="Sci. Rep.">
        <title>Penicillium arizonense, a new, genome sequenced fungal species, reveals a high chemical diversity in secreted metabolites.</title>
        <authorList>
            <person name="Grijseels S."/>
            <person name="Nielsen J.C."/>
            <person name="Randelovic M."/>
            <person name="Nielsen J."/>
            <person name="Nielsen K.F."/>
            <person name="Workman M."/>
            <person name="Frisvad J.C."/>
        </authorList>
    </citation>
    <scope>NUCLEOTIDE SEQUENCE [LARGE SCALE GENOMIC DNA]</scope>
    <source>
        <strain evidence="2 3">CBS 141311</strain>
    </source>
</reference>
<evidence type="ECO:0000313" key="3">
    <source>
        <dbReference type="Proteomes" id="UP000177622"/>
    </source>
</evidence>
<dbReference type="InterPro" id="IPR017850">
    <property type="entry name" value="Alkaline_phosphatase_core_sf"/>
</dbReference>
<dbReference type="PANTHER" id="PTHR42693">
    <property type="entry name" value="ARYLSULFATASE FAMILY MEMBER"/>
    <property type="match status" value="1"/>
</dbReference>
<proteinExistence type="inferred from homology"/>
<dbReference type="EMBL" id="LXJU01000002">
    <property type="protein sequence ID" value="OGE56837.1"/>
    <property type="molecule type" value="Genomic_DNA"/>
</dbReference>
<sequence length="178" mass="19452">MTTEKKPNSLVIVADDLGFNTNLNLRVAALPEIMQDNGYFAVTSGKWYANSLEDLGNHNSVVWYGRQWATAATAPNRGAKSYTTEVGIRCPCVVRYPTGTDLQPGSIANTFTVMDILPEVLDLPGLNTLGNNFEAETVTPFKGKSWGNLLESSNENQVNLYDPMTDIIGWEQFGIAAS</sequence>
<dbReference type="OrthoDB" id="103349at2759"/>
<keyword evidence="3" id="KW-1185">Reference proteome</keyword>
<evidence type="ECO:0000313" key="2">
    <source>
        <dbReference type="EMBL" id="OGE56837.1"/>
    </source>
</evidence>
<protein>
    <recommendedName>
        <fullName evidence="4">Sulfatase N-terminal domain-containing protein</fullName>
    </recommendedName>
</protein>
<dbReference type="Gene3D" id="3.40.720.10">
    <property type="entry name" value="Alkaline Phosphatase, subunit A"/>
    <property type="match status" value="1"/>
</dbReference>
<dbReference type="InterPro" id="IPR050738">
    <property type="entry name" value="Sulfatase"/>
</dbReference>
<comment type="similarity">
    <text evidence="1">Belongs to the sulfatase family.</text>
</comment>
<dbReference type="AlphaFoldDB" id="A0A1F5LUJ7"/>
<dbReference type="GeneID" id="34572328"/>
<dbReference type="STRING" id="1835702.A0A1F5LUJ7"/>